<keyword evidence="3" id="KW-1185">Reference proteome</keyword>
<proteinExistence type="predicted"/>
<comment type="caution">
    <text evidence="2">The sequence shown here is derived from an EMBL/GenBank/DDBJ whole genome shotgun (WGS) entry which is preliminary data.</text>
</comment>
<gene>
    <name evidence="2" type="ORF">B0J15DRAFT_564336</name>
</gene>
<evidence type="ECO:0000256" key="1">
    <source>
        <dbReference type="SAM" id="MobiDB-lite"/>
    </source>
</evidence>
<accession>A0A9P9K1I0</accession>
<feature type="compositionally biased region" description="Basic and acidic residues" evidence="1">
    <location>
        <begin position="15"/>
        <end position="44"/>
    </location>
</feature>
<organism evidence="2 3">
    <name type="scientific">Fusarium solani</name>
    <name type="common">Filamentous fungus</name>
    <dbReference type="NCBI Taxonomy" id="169388"/>
    <lineage>
        <taxon>Eukaryota</taxon>
        <taxon>Fungi</taxon>
        <taxon>Dikarya</taxon>
        <taxon>Ascomycota</taxon>
        <taxon>Pezizomycotina</taxon>
        <taxon>Sordariomycetes</taxon>
        <taxon>Hypocreomycetidae</taxon>
        <taxon>Hypocreales</taxon>
        <taxon>Nectriaceae</taxon>
        <taxon>Fusarium</taxon>
        <taxon>Fusarium solani species complex</taxon>
    </lineage>
</organism>
<reference evidence="2" key="1">
    <citation type="journal article" date="2021" name="Nat. Commun.">
        <title>Genetic determinants of endophytism in the Arabidopsis root mycobiome.</title>
        <authorList>
            <person name="Mesny F."/>
            <person name="Miyauchi S."/>
            <person name="Thiergart T."/>
            <person name="Pickel B."/>
            <person name="Atanasova L."/>
            <person name="Karlsson M."/>
            <person name="Huettel B."/>
            <person name="Barry K.W."/>
            <person name="Haridas S."/>
            <person name="Chen C."/>
            <person name="Bauer D."/>
            <person name="Andreopoulos W."/>
            <person name="Pangilinan J."/>
            <person name="LaButti K."/>
            <person name="Riley R."/>
            <person name="Lipzen A."/>
            <person name="Clum A."/>
            <person name="Drula E."/>
            <person name="Henrissat B."/>
            <person name="Kohler A."/>
            <person name="Grigoriev I.V."/>
            <person name="Martin F.M."/>
            <person name="Hacquard S."/>
        </authorList>
    </citation>
    <scope>NUCLEOTIDE SEQUENCE</scope>
    <source>
        <strain evidence="2">FSSC 5 MPI-SDFR-AT-0091</strain>
    </source>
</reference>
<evidence type="ECO:0000313" key="2">
    <source>
        <dbReference type="EMBL" id="KAH7244633.1"/>
    </source>
</evidence>
<protein>
    <submittedName>
        <fullName evidence="2">Uncharacterized protein</fullName>
    </submittedName>
</protein>
<dbReference type="EMBL" id="JAGTJS010000017">
    <property type="protein sequence ID" value="KAH7244633.1"/>
    <property type="molecule type" value="Genomic_DNA"/>
</dbReference>
<feature type="compositionally biased region" description="Basic and acidic residues" evidence="1">
    <location>
        <begin position="218"/>
        <end position="228"/>
    </location>
</feature>
<feature type="region of interest" description="Disordered" evidence="1">
    <location>
        <begin position="200"/>
        <end position="228"/>
    </location>
</feature>
<name>A0A9P9K1I0_FUSSL</name>
<feature type="region of interest" description="Disordered" evidence="1">
    <location>
        <begin position="15"/>
        <end position="50"/>
    </location>
</feature>
<sequence>MGWVFSEGKLQVAAHFKDDSERDPAPREHPSGIDETGFVRREGGGARMTGGNAPRVSTCCSCMRFSKWTPPADLDALMTAAVVVRSSKARQMHPELKGLPPRALNCYFQSESESPARGITPPCDWLRQCLPFSSTPPPEAGLAGDIKYIQEQDRADCPGGKLTLAQAASAPLRRQWFQRIDALETGTPLFQPSRLAARELHRGSRPLPALTCKRRHTGKDSAAKEQRG</sequence>
<dbReference type="Proteomes" id="UP000736672">
    <property type="component" value="Unassembled WGS sequence"/>
</dbReference>
<dbReference type="AlphaFoldDB" id="A0A9P9K1I0"/>
<evidence type="ECO:0000313" key="3">
    <source>
        <dbReference type="Proteomes" id="UP000736672"/>
    </source>
</evidence>